<feature type="domain" description="GGDEF" evidence="4">
    <location>
        <begin position="191"/>
        <end position="323"/>
    </location>
</feature>
<dbReference type="SUPFAM" id="SSF55073">
    <property type="entry name" value="Nucleotide cyclase"/>
    <property type="match status" value="1"/>
</dbReference>
<dbReference type="InterPro" id="IPR050706">
    <property type="entry name" value="Cyclic-di-GMP_PDE-like"/>
</dbReference>
<dbReference type="PROSITE" id="PS50883">
    <property type="entry name" value="EAL"/>
    <property type="match status" value="1"/>
</dbReference>
<dbReference type="Proteomes" id="UP001596422">
    <property type="component" value="Unassembled WGS sequence"/>
</dbReference>
<evidence type="ECO:0000256" key="1">
    <source>
        <dbReference type="SAM" id="MobiDB-lite"/>
    </source>
</evidence>
<dbReference type="PANTHER" id="PTHR33121:SF70">
    <property type="entry name" value="SIGNALING PROTEIN YKOW"/>
    <property type="match status" value="1"/>
</dbReference>
<dbReference type="RefSeq" id="WP_379910912.1">
    <property type="nucleotide sequence ID" value="NZ_JBHSWE010000001.1"/>
</dbReference>
<evidence type="ECO:0000259" key="4">
    <source>
        <dbReference type="PROSITE" id="PS50887"/>
    </source>
</evidence>
<gene>
    <name evidence="5" type="ORF">ACFQDL_22215</name>
</gene>
<dbReference type="InterPro" id="IPR043128">
    <property type="entry name" value="Rev_trsase/Diguanyl_cyclase"/>
</dbReference>
<organism evidence="5 6">
    <name type="scientific">Marinobacterium aestuariivivens</name>
    <dbReference type="NCBI Taxonomy" id="1698799"/>
    <lineage>
        <taxon>Bacteria</taxon>
        <taxon>Pseudomonadati</taxon>
        <taxon>Pseudomonadota</taxon>
        <taxon>Gammaproteobacteria</taxon>
        <taxon>Oceanospirillales</taxon>
        <taxon>Oceanospirillaceae</taxon>
        <taxon>Marinobacterium</taxon>
    </lineage>
</organism>
<dbReference type="Gene3D" id="3.30.70.270">
    <property type="match status" value="1"/>
</dbReference>
<keyword evidence="2" id="KW-1133">Transmembrane helix</keyword>
<proteinExistence type="predicted"/>
<evidence type="ECO:0000313" key="6">
    <source>
        <dbReference type="Proteomes" id="UP001596422"/>
    </source>
</evidence>
<evidence type="ECO:0000313" key="5">
    <source>
        <dbReference type="EMBL" id="MFC6672477.1"/>
    </source>
</evidence>
<dbReference type="InterPro" id="IPR035919">
    <property type="entry name" value="EAL_sf"/>
</dbReference>
<dbReference type="Pfam" id="PF00990">
    <property type="entry name" value="GGDEF"/>
    <property type="match status" value="1"/>
</dbReference>
<dbReference type="InterPro" id="IPR029787">
    <property type="entry name" value="Nucleotide_cyclase"/>
</dbReference>
<keyword evidence="2" id="KW-0812">Transmembrane</keyword>
<dbReference type="InterPro" id="IPR000160">
    <property type="entry name" value="GGDEF_dom"/>
</dbReference>
<comment type="caution">
    <text evidence="5">The sequence shown here is derived from an EMBL/GenBank/DDBJ whole genome shotgun (WGS) entry which is preliminary data.</text>
</comment>
<feature type="transmembrane region" description="Helical" evidence="2">
    <location>
        <begin position="55"/>
        <end position="73"/>
    </location>
</feature>
<dbReference type="InterPro" id="IPR001633">
    <property type="entry name" value="EAL_dom"/>
</dbReference>
<reference evidence="6" key="1">
    <citation type="journal article" date="2019" name="Int. J. Syst. Evol. Microbiol.">
        <title>The Global Catalogue of Microorganisms (GCM) 10K type strain sequencing project: providing services to taxonomists for standard genome sequencing and annotation.</title>
        <authorList>
            <consortium name="The Broad Institute Genomics Platform"/>
            <consortium name="The Broad Institute Genome Sequencing Center for Infectious Disease"/>
            <person name="Wu L."/>
            <person name="Ma J."/>
        </authorList>
    </citation>
    <scope>NUCLEOTIDE SEQUENCE [LARGE SCALE GENOMIC DNA]</scope>
    <source>
        <strain evidence="6">NBRC 111756</strain>
    </source>
</reference>
<dbReference type="SMART" id="SM00267">
    <property type="entry name" value="GGDEF"/>
    <property type="match status" value="1"/>
</dbReference>
<protein>
    <submittedName>
        <fullName evidence="5">Bifunctional diguanylate cyclase/phosphodiesterase</fullName>
    </submittedName>
</protein>
<dbReference type="SUPFAM" id="SSF141868">
    <property type="entry name" value="EAL domain-like"/>
    <property type="match status" value="1"/>
</dbReference>
<dbReference type="Pfam" id="PF00563">
    <property type="entry name" value="EAL"/>
    <property type="match status" value="1"/>
</dbReference>
<dbReference type="SMART" id="SM00052">
    <property type="entry name" value="EAL"/>
    <property type="match status" value="1"/>
</dbReference>
<name>A0ABW2A4V1_9GAMM</name>
<evidence type="ECO:0000259" key="3">
    <source>
        <dbReference type="PROSITE" id="PS50883"/>
    </source>
</evidence>
<dbReference type="PANTHER" id="PTHR33121">
    <property type="entry name" value="CYCLIC DI-GMP PHOSPHODIESTERASE PDEF"/>
    <property type="match status" value="1"/>
</dbReference>
<keyword evidence="6" id="KW-1185">Reference proteome</keyword>
<dbReference type="EMBL" id="JBHSWE010000001">
    <property type="protein sequence ID" value="MFC6672477.1"/>
    <property type="molecule type" value="Genomic_DNA"/>
</dbReference>
<accession>A0ABW2A4V1</accession>
<dbReference type="CDD" id="cd01948">
    <property type="entry name" value="EAL"/>
    <property type="match status" value="1"/>
</dbReference>
<keyword evidence="2" id="KW-0472">Membrane</keyword>
<sequence>MTARTFDRAPPADSPETPAPEIPDAAAARAAPPAMALRARLLDALLCHLPAVRCWALPLLALMVGAVYGLVYWTGGIKYVYSHSMYLPVLLGGFIYGARGGIATGLVAGLVLGPAMPIDTLTGEPQQALNWMYRTGFFSLAGFLAGLGSDSTRRYLEHLRWIGRHDTVTGLLNRQALIQDLNEGGDETHPAPGGLAVISLDNAAEMEAGYGPGISDTVLRELAIRLAEHPDVDSRIYRSNSHQLVVLLPGLGNQATGELLIELAACFAEPFGFDDYAIHGDIRMGYADLSHLDESAEHYLRRAEVALQSATERARCWVRFTPELDRRHVTENLQLLGELKAALADGQLDLHYQPKVCIATGRVIGAEALMRWHHPERGMIPPGKFIPRAEQSTLIDLLTEWALNRALQQLVAWRDSGIDIGVAVNISARNLLQPGFVDDIVRLLQKHGVDGRRLELEVTEGAFMTDIEHSILKLRQLANTRVTLSIDDFGTGYSSLQYLNELPASLIKIDRAFIDRLSPDSRAAHIVSAAIDMAHGLEMQVVAEGVEQPDSYRYLADIGCDIAQGYLIARPMPADAFTRWYRERDGVYRLE</sequence>
<dbReference type="Gene3D" id="3.20.20.450">
    <property type="entry name" value="EAL domain"/>
    <property type="match status" value="1"/>
</dbReference>
<evidence type="ECO:0000256" key="2">
    <source>
        <dbReference type="SAM" id="Phobius"/>
    </source>
</evidence>
<feature type="transmembrane region" description="Helical" evidence="2">
    <location>
        <begin position="85"/>
        <end position="111"/>
    </location>
</feature>
<dbReference type="PROSITE" id="PS50887">
    <property type="entry name" value="GGDEF"/>
    <property type="match status" value="1"/>
</dbReference>
<feature type="domain" description="EAL" evidence="3">
    <location>
        <begin position="332"/>
        <end position="585"/>
    </location>
</feature>
<feature type="region of interest" description="Disordered" evidence="1">
    <location>
        <begin position="1"/>
        <end position="22"/>
    </location>
</feature>